<dbReference type="Proteomes" id="UP000507470">
    <property type="component" value="Unassembled WGS sequence"/>
</dbReference>
<reference evidence="3 4" key="1">
    <citation type="submission" date="2020-06" db="EMBL/GenBank/DDBJ databases">
        <authorList>
            <person name="Li R."/>
            <person name="Bekaert M."/>
        </authorList>
    </citation>
    <scope>NUCLEOTIDE SEQUENCE [LARGE SCALE GENOMIC DNA]</scope>
    <source>
        <strain evidence="4">wild</strain>
    </source>
</reference>
<keyword evidence="1" id="KW-0862">Zinc</keyword>
<accession>A0A6J8D8N2</accession>
<proteinExistence type="predicted"/>
<evidence type="ECO:0000259" key="2">
    <source>
        <dbReference type="PROSITE" id="PS50966"/>
    </source>
</evidence>
<name>A0A6J8D8N2_MYTCO</name>
<evidence type="ECO:0000256" key="1">
    <source>
        <dbReference type="PROSITE-ProRule" id="PRU00325"/>
    </source>
</evidence>
<keyword evidence="1" id="KW-0479">Metal-binding</keyword>
<dbReference type="PANTHER" id="PTHR47526:SF3">
    <property type="entry name" value="PHD-TYPE DOMAIN-CONTAINING PROTEIN"/>
    <property type="match status" value="1"/>
</dbReference>
<feature type="domain" description="SWIM-type" evidence="2">
    <location>
        <begin position="191"/>
        <end position="228"/>
    </location>
</feature>
<dbReference type="OrthoDB" id="6130408at2759"/>
<evidence type="ECO:0000313" key="3">
    <source>
        <dbReference type="EMBL" id="CAC5404269.1"/>
    </source>
</evidence>
<dbReference type="AlphaFoldDB" id="A0A6J8D8N2"/>
<keyword evidence="4" id="KW-1185">Reference proteome</keyword>
<protein>
    <recommendedName>
        <fullName evidence="2">SWIM-type domain-containing protein</fullName>
    </recommendedName>
</protein>
<organism evidence="3 4">
    <name type="scientific">Mytilus coruscus</name>
    <name type="common">Sea mussel</name>
    <dbReference type="NCBI Taxonomy" id="42192"/>
    <lineage>
        <taxon>Eukaryota</taxon>
        <taxon>Metazoa</taxon>
        <taxon>Spiralia</taxon>
        <taxon>Lophotrochozoa</taxon>
        <taxon>Mollusca</taxon>
        <taxon>Bivalvia</taxon>
        <taxon>Autobranchia</taxon>
        <taxon>Pteriomorphia</taxon>
        <taxon>Mytilida</taxon>
        <taxon>Mytiloidea</taxon>
        <taxon>Mytilidae</taxon>
        <taxon>Mytilinae</taxon>
        <taxon>Mytilus</taxon>
    </lineage>
</organism>
<gene>
    <name evidence="3" type="ORF">MCOR_38079</name>
</gene>
<evidence type="ECO:0000313" key="4">
    <source>
        <dbReference type="Proteomes" id="UP000507470"/>
    </source>
</evidence>
<dbReference type="GO" id="GO:0008270">
    <property type="term" value="F:zinc ion binding"/>
    <property type="evidence" value="ECO:0007669"/>
    <property type="project" value="UniProtKB-KW"/>
</dbReference>
<dbReference type="InterPro" id="IPR007527">
    <property type="entry name" value="Znf_SWIM"/>
</dbReference>
<dbReference type="PROSITE" id="PS50966">
    <property type="entry name" value="ZF_SWIM"/>
    <property type="match status" value="1"/>
</dbReference>
<keyword evidence="1" id="KW-0863">Zinc-finger</keyword>
<dbReference type="EMBL" id="CACVKT020006931">
    <property type="protein sequence ID" value="CAC5404269.1"/>
    <property type="molecule type" value="Genomic_DNA"/>
</dbReference>
<sequence length="453" mass="51519">MSSISKKSVATLIQPLPITPQTYKDVKNLNLRDLKRLCIDANIKTDGVGRNSLEILLCFELNILTCGTSEKNDFCIKEPKIENHLLDRKQLIEFQQLSPNYLLKLPGWTKEVPDIDLDMSMVKKYLLNCQVSEYNQTSLRQYKLTRAYQHLDAKHLNNVSYNPIVNSDTFCVVKASCLPSQSGEEAKTKYLHIILDKHTSEPYGAFCTCTVGLTQACSHIGALLFLLAEVVSRGRIYQKIRLLQKIYAVGQTERLAFTTFHTEQQVLKLRLMKNINLLTILTALITAQSIARACTYKFTCCKFVIEFSIQIGAKVEPKKGEEIDIRNKPSSIKTYINDIAPKLSKERQYQRTLQLLYDIRNANSKDAMPPIVNIVDLARFRPVKQPEVKGPESLPETCSEFHHGICYAESITVETTPPSLTEIPHQHFQSIDDDGYQEGLNKYINLIQNLQSN</sequence>
<dbReference type="PANTHER" id="PTHR47526">
    <property type="entry name" value="ATP-DEPENDENT DNA HELICASE"/>
    <property type="match status" value="1"/>
</dbReference>